<protein>
    <submittedName>
        <fullName evidence="2">Uncharacterized protein</fullName>
    </submittedName>
</protein>
<keyword evidence="1" id="KW-1133">Transmembrane helix</keyword>
<accession>A0ABD0NZ97</accession>
<organism evidence="2 3">
    <name type="scientific">Cirrhinus mrigala</name>
    <name type="common">Mrigala</name>
    <dbReference type="NCBI Taxonomy" id="683832"/>
    <lineage>
        <taxon>Eukaryota</taxon>
        <taxon>Metazoa</taxon>
        <taxon>Chordata</taxon>
        <taxon>Craniata</taxon>
        <taxon>Vertebrata</taxon>
        <taxon>Euteleostomi</taxon>
        <taxon>Actinopterygii</taxon>
        <taxon>Neopterygii</taxon>
        <taxon>Teleostei</taxon>
        <taxon>Ostariophysi</taxon>
        <taxon>Cypriniformes</taxon>
        <taxon>Cyprinidae</taxon>
        <taxon>Labeoninae</taxon>
        <taxon>Labeonini</taxon>
        <taxon>Cirrhinus</taxon>
    </lineage>
</organism>
<keyword evidence="1" id="KW-0472">Membrane</keyword>
<dbReference type="AlphaFoldDB" id="A0ABD0NZ97"/>
<sequence length="72" mass="8251">MPYPNWIYAIIFILSGVPALVIPAVALYKLIRNRCCGKKEKDTRKQPFFSISDKIQMADETDKISHKSLNSH</sequence>
<evidence type="ECO:0000313" key="3">
    <source>
        <dbReference type="Proteomes" id="UP001529510"/>
    </source>
</evidence>
<proteinExistence type="predicted"/>
<comment type="caution">
    <text evidence="2">The sequence shown here is derived from an EMBL/GenBank/DDBJ whole genome shotgun (WGS) entry which is preliminary data.</text>
</comment>
<evidence type="ECO:0000256" key="1">
    <source>
        <dbReference type="SAM" id="Phobius"/>
    </source>
</evidence>
<keyword evidence="1" id="KW-0812">Transmembrane</keyword>
<dbReference type="EMBL" id="JAMKFB020000019">
    <property type="protein sequence ID" value="KAL0167198.1"/>
    <property type="molecule type" value="Genomic_DNA"/>
</dbReference>
<name>A0ABD0NZ97_CIRMR</name>
<feature type="transmembrane region" description="Helical" evidence="1">
    <location>
        <begin position="6"/>
        <end position="31"/>
    </location>
</feature>
<evidence type="ECO:0000313" key="2">
    <source>
        <dbReference type="EMBL" id="KAL0167198.1"/>
    </source>
</evidence>
<keyword evidence="3" id="KW-1185">Reference proteome</keyword>
<dbReference type="Proteomes" id="UP001529510">
    <property type="component" value="Unassembled WGS sequence"/>
</dbReference>
<reference evidence="2 3" key="1">
    <citation type="submission" date="2024-05" db="EMBL/GenBank/DDBJ databases">
        <title>Genome sequencing and assembly of Indian major carp, Cirrhinus mrigala (Hamilton, 1822).</title>
        <authorList>
            <person name="Mohindra V."/>
            <person name="Chowdhury L.M."/>
            <person name="Lal K."/>
            <person name="Jena J.K."/>
        </authorList>
    </citation>
    <scope>NUCLEOTIDE SEQUENCE [LARGE SCALE GENOMIC DNA]</scope>
    <source>
        <strain evidence="2">CM1030</strain>
        <tissue evidence="2">Blood</tissue>
    </source>
</reference>
<gene>
    <name evidence="2" type="ORF">M9458_039042</name>
</gene>